<dbReference type="Proteomes" id="UP000245720">
    <property type="component" value="Unassembled WGS sequence"/>
</dbReference>
<dbReference type="EMBL" id="QGDI01000004">
    <property type="protein sequence ID" value="PWJ13356.1"/>
    <property type="molecule type" value="Genomic_DNA"/>
</dbReference>
<dbReference type="RefSeq" id="WP_109725998.1">
    <property type="nucleotide sequence ID" value="NZ_QGDI01000004.1"/>
</dbReference>
<dbReference type="OrthoDB" id="9795206at2"/>
<gene>
    <name evidence="2" type="ORF">IE37_01157</name>
</gene>
<dbReference type="Pfam" id="PF00583">
    <property type="entry name" value="Acetyltransf_1"/>
    <property type="match status" value="1"/>
</dbReference>
<keyword evidence="2" id="KW-0808">Transferase</keyword>
<reference evidence="2 3" key="1">
    <citation type="submission" date="2018-05" db="EMBL/GenBank/DDBJ databases">
        <title>The Hungate 1000. A catalogue of reference genomes from the rumen microbiome.</title>
        <authorList>
            <person name="Kelly W."/>
        </authorList>
    </citation>
    <scope>NUCLEOTIDE SEQUENCE [LARGE SCALE GENOMIC DNA]</scope>
    <source>
        <strain evidence="2 3">SAb67</strain>
    </source>
</reference>
<proteinExistence type="predicted"/>
<dbReference type="PANTHER" id="PTHR43415">
    <property type="entry name" value="SPERMIDINE N(1)-ACETYLTRANSFERASE"/>
    <property type="match status" value="1"/>
</dbReference>
<dbReference type="GO" id="GO:0016747">
    <property type="term" value="F:acyltransferase activity, transferring groups other than amino-acyl groups"/>
    <property type="evidence" value="ECO:0007669"/>
    <property type="project" value="InterPro"/>
</dbReference>
<dbReference type="Gene3D" id="3.40.630.30">
    <property type="match status" value="1"/>
</dbReference>
<evidence type="ECO:0000313" key="2">
    <source>
        <dbReference type="EMBL" id="PWJ13356.1"/>
    </source>
</evidence>
<protein>
    <submittedName>
        <fullName evidence="2">RimJ/RimL family protein N-acetyltransferase</fullName>
    </submittedName>
</protein>
<evidence type="ECO:0000259" key="1">
    <source>
        <dbReference type="PROSITE" id="PS51186"/>
    </source>
</evidence>
<dbReference type="InterPro" id="IPR000182">
    <property type="entry name" value="GNAT_dom"/>
</dbReference>
<dbReference type="AlphaFoldDB" id="A0A315XZN5"/>
<feature type="domain" description="N-acetyltransferase" evidence="1">
    <location>
        <begin position="1"/>
        <end position="162"/>
    </location>
</feature>
<dbReference type="SUPFAM" id="SSF55729">
    <property type="entry name" value="Acyl-CoA N-acyltransferases (Nat)"/>
    <property type="match status" value="1"/>
</dbReference>
<comment type="caution">
    <text evidence="2">The sequence shown here is derived from an EMBL/GenBank/DDBJ whole genome shotgun (WGS) entry which is preliminary data.</text>
</comment>
<organism evidence="2 3">
    <name type="scientific">Ruminococcus flavefaciens</name>
    <dbReference type="NCBI Taxonomy" id="1265"/>
    <lineage>
        <taxon>Bacteria</taxon>
        <taxon>Bacillati</taxon>
        <taxon>Bacillota</taxon>
        <taxon>Clostridia</taxon>
        <taxon>Eubacteriales</taxon>
        <taxon>Oscillospiraceae</taxon>
        <taxon>Ruminococcus</taxon>
    </lineage>
</organism>
<name>A0A315XZN5_RUMFL</name>
<sequence length="166" mass="18970">MRLRPYVHSRDFDAIKEWVADERTNAMWSANHAPFPMEKDAFSDFLTAMYDKHGDCPFVAVTDEGETVGFICTSINMESNEAMLAFVIVDPAQRGKGYGKEMIELTARYCFEILKAEAVQLNVFTVNERARKCYESAGFAERHTTPDAFPYGDELWGRCNMVKKNQ</sequence>
<accession>A0A315XZN5</accession>
<dbReference type="CDD" id="cd04301">
    <property type="entry name" value="NAT_SF"/>
    <property type="match status" value="1"/>
</dbReference>
<evidence type="ECO:0000313" key="3">
    <source>
        <dbReference type="Proteomes" id="UP000245720"/>
    </source>
</evidence>
<dbReference type="PROSITE" id="PS51186">
    <property type="entry name" value="GNAT"/>
    <property type="match status" value="1"/>
</dbReference>
<dbReference type="InterPro" id="IPR016181">
    <property type="entry name" value="Acyl_CoA_acyltransferase"/>
</dbReference>
<dbReference type="PANTHER" id="PTHR43415:SF3">
    <property type="entry name" value="GNAT-FAMILY ACETYLTRANSFERASE"/>
    <property type="match status" value="1"/>
</dbReference>